<keyword evidence="5 6" id="KW-0472">Membrane</keyword>
<evidence type="ECO:0000256" key="2">
    <source>
        <dbReference type="ARBA" id="ARBA00022475"/>
    </source>
</evidence>
<dbReference type="Pfam" id="PF02687">
    <property type="entry name" value="FtsX"/>
    <property type="match status" value="2"/>
</dbReference>
<proteinExistence type="predicted"/>
<feature type="transmembrane region" description="Helical" evidence="6">
    <location>
        <begin position="102"/>
        <end position="126"/>
    </location>
</feature>
<evidence type="ECO:0000256" key="5">
    <source>
        <dbReference type="ARBA" id="ARBA00023136"/>
    </source>
</evidence>
<comment type="subcellular location">
    <subcellularLocation>
        <location evidence="1">Cell membrane</location>
        <topology evidence="1">Multi-pass membrane protein</topology>
    </subcellularLocation>
</comment>
<dbReference type="Proteomes" id="UP001597542">
    <property type="component" value="Unassembled WGS sequence"/>
</dbReference>
<feature type="transmembrane region" description="Helical" evidence="6">
    <location>
        <begin position="372"/>
        <end position="396"/>
    </location>
</feature>
<name>A0ABW5I9B1_9PSEU</name>
<feature type="transmembrane region" description="Helical" evidence="6">
    <location>
        <begin position="408"/>
        <end position="429"/>
    </location>
</feature>
<feature type="transmembrane region" description="Helical" evidence="6">
    <location>
        <begin position="146"/>
        <end position="170"/>
    </location>
</feature>
<sequence length="444" mass="44674">MLKLALRLFGHHRAAAVATGLVALVGMALVVAMTALLGTGLSGGTAPADRGFLTQFPLILGGWVVAIVVFAMVSTIGVTLAARSGEIGGLRLIGAAPRQIRVLVSMETLAITAVAALPGLGLGYLLGLLLLTGVRSAGLTAPSTSFAPGIVLPLVGVAVVLLAGVLAAWIGSRGPARRSPVEEESGPRRVRSARPRRIAAIVLLAVGFGSASAVLALPADSIATTGMTGPAVVLCSIGFAILAPELIAAANRIVGRLSRGAKNAEAHLAGVNLRAAPERARPIVTFLTLLVGVSAGTLAMQGIENQHSVAGSTAEVLASINYLVVVLISLFMAIALTNNLVAAIGDRRTEFATLSLIGSTVRQVRGVLLRETAAATLLAIVVAVVGSVVAVLPFSIVKTGSPAAAFGVWPFVGSAVFGGGVALAVTYVAGARVIRSAAVSGHRA</sequence>
<gene>
    <name evidence="8" type="ORF">ACFSUT_31810</name>
</gene>
<evidence type="ECO:0000313" key="9">
    <source>
        <dbReference type="Proteomes" id="UP001597542"/>
    </source>
</evidence>
<dbReference type="EMBL" id="JBHUKQ010000015">
    <property type="protein sequence ID" value="MFD2484900.1"/>
    <property type="molecule type" value="Genomic_DNA"/>
</dbReference>
<dbReference type="InterPro" id="IPR038766">
    <property type="entry name" value="Membrane_comp_ABC_pdt"/>
</dbReference>
<dbReference type="PANTHER" id="PTHR30287:SF1">
    <property type="entry name" value="INNER MEMBRANE PROTEIN"/>
    <property type="match status" value="1"/>
</dbReference>
<evidence type="ECO:0000256" key="6">
    <source>
        <dbReference type="SAM" id="Phobius"/>
    </source>
</evidence>
<comment type="caution">
    <text evidence="8">The sequence shown here is derived from an EMBL/GenBank/DDBJ whole genome shotgun (WGS) entry which is preliminary data.</text>
</comment>
<keyword evidence="9" id="KW-1185">Reference proteome</keyword>
<evidence type="ECO:0000259" key="7">
    <source>
        <dbReference type="Pfam" id="PF02687"/>
    </source>
</evidence>
<dbReference type="InterPro" id="IPR003838">
    <property type="entry name" value="ABC3_permease_C"/>
</dbReference>
<evidence type="ECO:0000313" key="8">
    <source>
        <dbReference type="EMBL" id="MFD2484900.1"/>
    </source>
</evidence>
<feature type="transmembrane region" description="Helical" evidence="6">
    <location>
        <begin position="12"/>
        <end position="38"/>
    </location>
</feature>
<protein>
    <submittedName>
        <fullName evidence="8">FtsX-like permease family protein</fullName>
    </submittedName>
</protein>
<feature type="transmembrane region" description="Helical" evidence="6">
    <location>
        <begin position="58"/>
        <end position="81"/>
    </location>
</feature>
<feature type="transmembrane region" description="Helical" evidence="6">
    <location>
        <begin position="231"/>
        <end position="250"/>
    </location>
</feature>
<accession>A0ABW5I9B1</accession>
<dbReference type="PANTHER" id="PTHR30287">
    <property type="entry name" value="MEMBRANE COMPONENT OF PREDICTED ABC SUPERFAMILY METABOLITE UPTAKE TRANSPORTER"/>
    <property type="match status" value="1"/>
</dbReference>
<evidence type="ECO:0000256" key="3">
    <source>
        <dbReference type="ARBA" id="ARBA00022692"/>
    </source>
</evidence>
<reference evidence="9" key="1">
    <citation type="journal article" date="2019" name="Int. J. Syst. Evol. Microbiol.">
        <title>The Global Catalogue of Microorganisms (GCM) 10K type strain sequencing project: providing services to taxonomists for standard genome sequencing and annotation.</title>
        <authorList>
            <consortium name="The Broad Institute Genomics Platform"/>
            <consortium name="The Broad Institute Genome Sequencing Center for Infectious Disease"/>
            <person name="Wu L."/>
            <person name="Ma J."/>
        </authorList>
    </citation>
    <scope>NUCLEOTIDE SEQUENCE [LARGE SCALE GENOMIC DNA]</scope>
    <source>
        <strain evidence="9">CGMCC 4.7638</strain>
    </source>
</reference>
<keyword evidence="2" id="KW-1003">Cell membrane</keyword>
<organism evidence="8 9">
    <name type="scientific">Amycolatopsis albidoflavus</name>
    <dbReference type="NCBI Taxonomy" id="102226"/>
    <lineage>
        <taxon>Bacteria</taxon>
        <taxon>Bacillati</taxon>
        <taxon>Actinomycetota</taxon>
        <taxon>Actinomycetes</taxon>
        <taxon>Pseudonocardiales</taxon>
        <taxon>Pseudonocardiaceae</taxon>
        <taxon>Amycolatopsis</taxon>
    </lineage>
</organism>
<feature type="domain" description="ABC3 transporter permease C-terminal" evidence="7">
    <location>
        <begin position="61"/>
        <end position="170"/>
    </location>
</feature>
<feature type="domain" description="ABC3 transporter permease C-terminal" evidence="7">
    <location>
        <begin position="323"/>
        <end position="435"/>
    </location>
</feature>
<feature type="transmembrane region" description="Helical" evidence="6">
    <location>
        <begin position="320"/>
        <end position="341"/>
    </location>
</feature>
<feature type="transmembrane region" description="Helical" evidence="6">
    <location>
        <begin position="198"/>
        <end position="219"/>
    </location>
</feature>
<evidence type="ECO:0000256" key="4">
    <source>
        <dbReference type="ARBA" id="ARBA00022989"/>
    </source>
</evidence>
<keyword evidence="4 6" id="KW-1133">Transmembrane helix</keyword>
<feature type="transmembrane region" description="Helical" evidence="6">
    <location>
        <begin position="283"/>
        <end position="300"/>
    </location>
</feature>
<dbReference type="RefSeq" id="WP_344276468.1">
    <property type="nucleotide sequence ID" value="NZ_BAAAHV010000012.1"/>
</dbReference>
<evidence type="ECO:0000256" key="1">
    <source>
        <dbReference type="ARBA" id="ARBA00004651"/>
    </source>
</evidence>
<keyword evidence="3 6" id="KW-0812">Transmembrane</keyword>